<dbReference type="STRING" id="253628.A0A0D1XSD3"/>
<dbReference type="AlphaFoldDB" id="A0A0D1XSD3"/>
<dbReference type="Proteomes" id="UP000053259">
    <property type="component" value="Unassembled WGS sequence"/>
</dbReference>
<dbReference type="HOGENOM" id="CLU_082150_0_0_1"/>
<gene>
    <name evidence="1" type="ORF">PV09_03530</name>
</gene>
<evidence type="ECO:0000313" key="1">
    <source>
        <dbReference type="EMBL" id="KIW05666.1"/>
    </source>
</evidence>
<dbReference type="OrthoDB" id="376826at2759"/>
<proteinExistence type="predicted"/>
<dbReference type="RefSeq" id="XP_016215535.1">
    <property type="nucleotide sequence ID" value="XM_016356742.1"/>
</dbReference>
<evidence type="ECO:0008006" key="3">
    <source>
        <dbReference type="Google" id="ProtNLM"/>
    </source>
</evidence>
<evidence type="ECO:0000313" key="2">
    <source>
        <dbReference type="Proteomes" id="UP000053259"/>
    </source>
</evidence>
<dbReference type="EMBL" id="KN847537">
    <property type="protein sequence ID" value="KIW05666.1"/>
    <property type="molecule type" value="Genomic_DNA"/>
</dbReference>
<dbReference type="InParanoid" id="A0A0D1XSD3"/>
<sequence>MPHAEENTRLTNNIMGEPLTNGEKPHSLFISHLTSYPLVSDSLSLYLENPYGAKSVNLFNEAYKKFLTPVEPYLKTPYSYIAPYLEKADSLGDKGLSEVDSRFPIVKEETSSLKERIKNLPYVPYSTLVSTKDYLFKTFDEQSKKNEGKGVVPLAKTIIGTELKIAADTLSYVSTFLTQKKEEGKKFADAKAEELKEKTSK</sequence>
<keyword evidence="2" id="KW-1185">Reference proteome</keyword>
<dbReference type="VEuPathDB" id="FungiDB:PV09_03530"/>
<protein>
    <recommendedName>
        <fullName evidence="3">CAP20</fullName>
    </recommendedName>
</protein>
<reference evidence="1 2" key="1">
    <citation type="submission" date="2015-01" db="EMBL/GenBank/DDBJ databases">
        <title>The Genome Sequence of Ochroconis gallopava CBS43764.</title>
        <authorList>
            <consortium name="The Broad Institute Genomics Platform"/>
            <person name="Cuomo C."/>
            <person name="de Hoog S."/>
            <person name="Gorbushina A."/>
            <person name="Stielow B."/>
            <person name="Teixiera M."/>
            <person name="Abouelleil A."/>
            <person name="Chapman S.B."/>
            <person name="Priest M."/>
            <person name="Young S.K."/>
            <person name="Wortman J."/>
            <person name="Nusbaum C."/>
            <person name="Birren B."/>
        </authorList>
    </citation>
    <scope>NUCLEOTIDE SEQUENCE [LARGE SCALE GENOMIC DNA]</scope>
    <source>
        <strain evidence="1 2">CBS 43764</strain>
    </source>
</reference>
<organism evidence="1 2">
    <name type="scientific">Verruconis gallopava</name>
    <dbReference type="NCBI Taxonomy" id="253628"/>
    <lineage>
        <taxon>Eukaryota</taxon>
        <taxon>Fungi</taxon>
        <taxon>Dikarya</taxon>
        <taxon>Ascomycota</taxon>
        <taxon>Pezizomycotina</taxon>
        <taxon>Dothideomycetes</taxon>
        <taxon>Pleosporomycetidae</taxon>
        <taxon>Venturiales</taxon>
        <taxon>Sympoventuriaceae</taxon>
        <taxon>Verruconis</taxon>
    </lineage>
</organism>
<name>A0A0D1XSD3_9PEZI</name>
<dbReference type="GeneID" id="27311503"/>
<accession>A0A0D1XSD3</accession>